<accession>A0AA40LW10</accession>
<feature type="compositionally biased region" description="Low complexity" evidence="1">
    <location>
        <begin position="175"/>
        <end position="190"/>
    </location>
</feature>
<evidence type="ECO:0000313" key="3">
    <source>
        <dbReference type="Proteomes" id="UP001177744"/>
    </source>
</evidence>
<sequence>MYLKTNDWQNVLLQPKEAGVIDRKCLKTNMPLKLKEAMDGGQMVIMQARLPLVWSRPDPGGARLHPDPGPRLTRIQGPAASPGPGAQAHPGPGARGLARTRGPGSPGSRGPRPRPDPGPRLTRVQGPAASPGPGAQAHPGPGARGLARTRGPGSPGSRGPRPRPDPGPRLTRVQGPAASPGPGAQAHPGPGARGLARTRGPGSPGSRGPRPRPDPGPRLTRVQGPAASPGPGAQAHPGPGAHGLAGPGTQTHPDPVPSLTRTQGRTASPGSGTQRGFVFLIPFPVGQFPLSNSFGHFLKLQGSRRRTRWAAGSAKLRCARCAAAGWSGVAASALGSAAVASHRACAPGRFRGVEILEGLGGQQARSLPLHVSQGLVCPCSAASGAFPSAGDRRGNCAEHVPGRHCVV</sequence>
<name>A0AA40LW10_CNENI</name>
<feature type="compositionally biased region" description="Polar residues" evidence="1">
    <location>
        <begin position="259"/>
        <end position="273"/>
    </location>
</feature>
<evidence type="ECO:0000313" key="2">
    <source>
        <dbReference type="EMBL" id="KAK1346018.1"/>
    </source>
</evidence>
<gene>
    <name evidence="2" type="ORF">QTO34_008487</name>
</gene>
<dbReference type="EMBL" id="JAULJE010000002">
    <property type="protein sequence ID" value="KAK1346018.1"/>
    <property type="molecule type" value="Genomic_DNA"/>
</dbReference>
<evidence type="ECO:0000256" key="1">
    <source>
        <dbReference type="SAM" id="MobiDB-lite"/>
    </source>
</evidence>
<feature type="compositionally biased region" description="Low complexity" evidence="1">
    <location>
        <begin position="101"/>
        <end position="110"/>
    </location>
</feature>
<organism evidence="2 3">
    <name type="scientific">Cnephaeus nilssonii</name>
    <name type="common">Northern bat</name>
    <name type="synonym">Eptesicus nilssonii</name>
    <dbReference type="NCBI Taxonomy" id="3371016"/>
    <lineage>
        <taxon>Eukaryota</taxon>
        <taxon>Metazoa</taxon>
        <taxon>Chordata</taxon>
        <taxon>Craniata</taxon>
        <taxon>Vertebrata</taxon>
        <taxon>Euteleostomi</taxon>
        <taxon>Mammalia</taxon>
        <taxon>Eutheria</taxon>
        <taxon>Laurasiatheria</taxon>
        <taxon>Chiroptera</taxon>
        <taxon>Yangochiroptera</taxon>
        <taxon>Vespertilionidae</taxon>
        <taxon>Cnephaeus</taxon>
    </lineage>
</organism>
<protein>
    <submittedName>
        <fullName evidence="2">Uncharacterized protein</fullName>
    </submittedName>
</protein>
<dbReference type="AlphaFoldDB" id="A0AA40LW10"/>
<feature type="compositionally biased region" description="Low complexity" evidence="1">
    <location>
        <begin position="223"/>
        <end position="239"/>
    </location>
</feature>
<feature type="compositionally biased region" description="Low complexity" evidence="1">
    <location>
        <begin position="150"/>
        <end position="159"/>
    </location>
</feature>
<dbReference type="Proteomes" id="UP001177744">
    <property type="component" value="Unassembled WGS sequence"/>
</dbReference>
<feature type="compositionally biased region" description="Low complexity" evidence="1">
    <location>
        <begin position="126"/>
        <end position="141"/>
    </location>
</feature>
<reference evidence="2" key="1">
    <citation type="submission" date="2023-06" db="EMBL/GenBank/DDBJ databases">
        <title>Reference genome for the Northern bat (Eptesicus nilssonii), a most northern bat species.</title>
        <authorList>
            <person name="Laine V.N."/>
            <person name="Pulliainen A.T."/>
            <person name="Lilley T.M."/>
        </authorList>
    </citation>
    <scope>NUCLEOTIDE SEQUENCE</scope>
    <source>
        <strain evidence="2">BLF_Eptnil</strain>
        <tissue evidence="2">Kidney</tissue>
    </source>
</reference>
<feature type="compositionally biased region" description="Low complexity" evidence="1">
    <location>
        <begin position="77"/>
        <end position="92"/>
    </location>
</feature>
<proteinExistence type="predicted"/>
<feature type="region of interest" description="Disordered" evidence="1">
    <location>
        <begin position="57"/>
        <end position="273"/>
    </location>
</feature>
<keyword evidence="3" id="KW-1185">Reference proteome</keyword>
<comment type="caution">
    <text evidence="2">The sequence shown here is derived from an EMBL/GenBank/DDBJ whole genome shotgun (WGS) entry which is preliminary data.</text>
</comment>
<feature type="compositionally biased region" description="Low complexity" evidence="1">
    <location>
        <begin position="199"/>
        <end position="208"/>
    </location>
</feature>